<feature type="non-terminal residue" evidence="2">
    <location>
        <position position="1"/>
    </location>
</feature>
<accession>A0A432ZYL3</accession>
<dbReference type="EMBL" id="RBNI01029536">
    <property type="protein sequence ID" value="RUO95469.1"/>
    <property type="molecule type" value="Genomic_DNA"/>
</dbReference>
<gene>
    <name evidence="2" type="ORF">BC936DRAFT_143953</name>
</gene>
<keyword evidence="1" id="KW-0732">Signal</keyword>
<keyword evidence="3" id="KW-1185">Reference proteome</keyword>
<protein>
    <submittedName>
        <fullName evidence="2">Uncharacterized protein</fullName>
    </submittedName>
</protein>
<sequence>TSSSTLSLPSFGWLSWLWLSDLTGPTYHVHRSYRAVSTQFVCAVSDEEDSACCGWILVYVQTESAPLSLSSPSLLSTPAPSIPSGRGRGMLPACSEICFVNLQIDFEYAVYMVIYFIWSSHSSQATFFYTVIVTGNFNKGLKQHMQRLFDENCHNYVDPTMNFNLGSTGAHTATHWMIVEPVAWAWEGGMAGGNCLGA</sequence>
<feature type="signal peptide" evidence="1">
    <location>
        <begin position="1"/>
        <end position="28"/>
    </location>
</feature>
<evidence type="ECO:0000313" key="2">
    <source>
        <dbReference type="EMBL" id="RUO95469.1"/>
    </source>
</evidence>
<evidence type="ECO:0000313" key="3">
    <source>
        <dbReference type="Proteomes" id="UP000268093"/>
    </source>
</evidence>
<organism evidence="2 3">
    <name type="scientific">Jimgerdemannia flammicorona</name>
    <dbReference type="NCBI Taxonomy" id="994334"/>
    <lineage>
        <taxon>Eukaryota</taxon>
        <taxon>Fungi</taxon>
        <taxon>Fungi incertae sedis</taxon>
        <taxon>Mucoromycota</taxon>
        <taxon>Mucoromycotina</taxon>
        <taxon>Endogonomycetes</taxon>
        <taxon>Endogonales</taxon>
        <taxon>Endogonaceae</taxon>
        <taxon>Jimgerdemannia</taxon>
    </lineage>
</organism>
<name>A0A432ZYL3_9FUNG</name>
<dbReference type="AlphaFoldDB" id="A0A432ZYL3"/>
<evidence type="ECO:0000256" key="1">
    <source>
        <dbReference type="SAM" id="SignalP"/>
    </source>
</evidence>
<feature type="chain" id="PRO_5019031046" evidence="1">
    <location>
        <begin position="29"/>
        <end position="198"/>
    </location>
</feature>
<reference evidence="2 3" key="1">
    <citation type="journal article" date="2018" name="New Phytol.">
        <title>Phylogenomics of Endogonaceae and evolution of mycorrhizas within Mucoromycota.</title>
        <authorList>
            <person name="Chang Y."/>
            <person name="Desiro A."/>
            <person name="Na H."/>
            <person name="Sandor L."/>
            <person name="Lipzen A."/>
            <person name="Clum A."/>
            <person name="Barry K."/>
            <person name="Grigoriev I.V."/>
            <person name="Martin F.M."/>
            <person name="Stajich J.E."/>
            <person name="Smith M.E."/>
            <person name="Bonito G."/>
            <person name="Spatafora J.W."/>
        </authorList>
    </citation>
    <scope>NUCLEOTIDE SEQUENCE [LARGE SCALE GENOMIC DNA]</scope>
    <source>
        <strain evidence="2 3">GMNB39</strain>
    </source>
</reference>
<dbReference type="Proteomes" id="UP000268093">
    <property type="component" value="Unassembled WGS sequence"/>
</dbReference>
<proteinExistence type="predicted"/>
<comment type="caution">
    <text evidence="2">The sequence shown here is derived from an EMBL/GenBank/DDBJ whole genome shotgun (WGS) entry which is preliminary data.</text>
</comment>